<feature type="region of interest" description="Disordered" evidence="3">
    <location>
        <begin position="1"/>
        <end position="24"/>
    </location>
</feature>
<evidence type="ECO:0000256" key="2">
    <source>
        <dbReference type="ARBA" id="ARBA00023315"/>
    </source>
</evidence>
<keyword evidence="2" id="KW-0012">Acyltransferase</keyword>
<keyword evidence="6" id="KW-1185">Reference proteome</keyword>
<name>A0A2Z2HA27_9GAMM</name>
<dbReference type="EMBL" id="CP021323">
    <property type="protein sequence ID" value="ARS54393.1"/>
    <property type="molecule type" value="Genomic_DNA"/>
</dbReference>
<evidence type="ECO:0000313" key="5">
    <source>
        <dbReference type="EMBL" id="ARS54393.1"/>
    </source>
</evidence>
<dbReference type="GO" id="GO:0016747">
    <property type="term" value="F:acyltransferase activity, transferring groups other than amino-acyl groups"/>
    <property type="evidence" value="ECO:0007669"/>
    <property type="project" value="InterPro"/>
</dbReference>
<evidence type="ECO:0000259" key="4">
    <source>
        <dbReference type="PROSITE" id="PS51186"/>
    </source>
</evidence>
<proteinExistence type="predicted"/>
<dbReference type="AlphaFoldDB" id="A0A2Z2HA27"/>
<feature type="domain" description="N-acetyltransferase" evidence="4">
    <location>
        <begin position="28"/>
        <end position="178"/>
    </location>
</feature>
<protein>
    <recommendedName>
        <fullName evidence="4">N-acetyltransferase domain-containing protein</fullName>
    </recommendedName>
</protein>
<dbReference type="InterPro" id="IPR016181">
    <property type="entry name" value="Acyl_CoA_acyltransferase"/>
</dbReference>
<dbReference type="PANTHER" id="PTHR43877">
    <property type="entry name" value="AMINOALKYLPHOSPHONATE N-ACETYLTRANSFERASE-RELATED-RELATED"/>
    <property type="match status" value="1"/>
</dbReference>
<dbReference type="CDD" id="cd04301">
    <property type="entry name" value="NAT_SF"/>
    <property type="match status" value="1"/>
</dbReference>
<accession>A0A2Z2HA27</accession>
<gene>
    <name evidence="5" type="ORF">B9G99_03845</name>
</gene>
<dbReference type="PROSITE" id="PS51186">
    <property type="entry name" value="GNAT"/>
    <property type="match status" value="1"/>
</dbReference>
<sequence>MAARLGTAGGSSTRQHAADRQSELSLMTGWRSAQPEDMDMLVGWLDSPEGLARWGGPLLTWPVQADQLWQQINAETLPSFSLEENGELQAFGQLSPRDQDTTWHLCRLIVAPHLRNQRLGEKLCRHLEAQAASLGGTRVTLNVAVDNQPALRLYQRLGYISSSAPVDERGVQPMARQL</sequence>
<dbReference type="Gene3D" id="3.40.630.30">
    <property type="match status" value="1"/>
</dbReference>
<organism evidence="5 6">
    <name type="scientific">Kushneria konosiri</name>
    <dbReference type="NCBI Taxonomy" id="698828"/>
    <lineage>
        <taxon>Bacteria</taxon>
        <taxon>Pseudomonadati</taxon>
        <taxon>Pseudomonadota</taxon>
        <taxon>Gammaproteobacteria</taxon>
        <taxon>Oceanospirillales</taxon>
        <taxon>Halomonadaceae</taxon>
        <taxon>Kushneria</taxon>
    </lineage>
</organism>
<evidence type="ECO:0000313" key="6">
    <source>
        <dbReference type="Proteomes" id="UP000250025"/>
    </source>
</evidence>
<keyword evidence="1" id="KW-0808">Transferase</keyword>
<dbReference type="InterPro" id="IPR050832">
    <property type="entry name" value="Bact_Acetyltransf"/>
</dbReference>
<evidence type="ECO:0000256" key="1">
    <source>
        <dbReference type="ARBA" id="ARBA00022679"/>
    </source>
</evidence>
<dbReference type="InterPro" id="IPR000182">
    <property type="entry name" value="GNAT_dom"/>
</dbReference>
<dbReference type="Pfam" id="PF00583">
    <property type="entry name" value="Acetyltransf_1"/>
    <property type="match status" value="1"/>
</dbReference>
<dbReference type="SUPFAM" id="SSF55729">
    <property type="entry name" value="Acyl-CoA N-acyltransferases (Nat)"/>
    <property type="match status" value="1"/>
</dbReference>
<dbReference type="PANTHER" id="PTHR43877:SF2">
    <property type="entry name" value="AMINOALKYLPHOSPHONATE N-ACETYLTRANSFERASE-RELATED"/>
    <property type="match status" value="1"/>
</dbReference>
<evidence type="ECO:0000256" key="3">
    <source>
        <dbReference type="SAM" id="MobiDB-lite"/>
    </source>
</evidence>
<dbReference type="Proteomes" id="UP000250025">
    <property type="component" value="Chromosome"/>
</dbReference>
<reference evidence="5 6" key="1">
    <citation type="journal article" date="2017" name="Int. J. Syst. Evol. Microbiol.">
        <title>Kushneria konosiri sp. nov., isolated from the Korean salt-fermented seafood Daemi-jeot.</title>
        <authorList>
            <person name="Yun J.H."/>
            <person name="Park S.K."/>
            <person name="Lee J.Y."/>
            <person name="Jung M.J."/>
            <person name="Bae J.W."/>
        </authorList>
    </citation>
    <scope>NUCLEOTIDE SEQUENCE [LARGE SCALE GENOMIC DNA]</scope>
    <source>
        <strain evidence="5 6">X49</strain>
    </source>
</reference>
<dbReference type="KEGG" id="kus:B9G99_03845"/>